<dbReference type="Proteomes" id="UP000218765">
    <property type="component" value="Chromosome"/>
</dbReference>
<dbReference type="Pfam" id="PF04380">
    <property type="entry name" value="BMFP"/>
    <property type="match status" value="1"/>
</dbReference>
<keyword evidence="1" id="KW-0831">Ubiquinone biosynthesis</keyword>
<dbReference type="GO" id="GO:0005829">
    <property type="term" value="C:cytosol"/>
    <property type="evidence" value="ECO:0007669"/>
    <property type="project" value="TreeGrafter"/>
</dbReference>
<protein>
    <recommendedName>
        <fullName evidence="1">Ubiquinone biosynthesis accessory factor UbiK</fullName>
    </recommendedName>
</protein>
<organism evidence="3 4">
    <name type="scientific">Thiohalobacter thiocyanaticus</name>
    <dbReference type="NCBI Taxonomy" id="585455"/>
    <lineage>
        <taxon>Bacteria</taxon>
        <taxon>Pseudomonadati</taxon>
        <taxon>Pseudomonadota</taxon>
        <taxon>Gammaproteobacteria</taxon>
        <taxon>Thiohalobacterales</taxon>
        <taxon>Thiohalobacteraceae</taxon>
        <taxon>Thiohalobacter</taxon>
    </lineage>
</organism>
<dbReference type="OrthoDB" id="5297354at2"/>
<evidence type="ECO:0000256" key="1">
    <source>
        <dbReference type="HAMAP-Rule" id="MF_02216"/>
    </source>
</evidence>
<comment type="function">
    <text evidence="1">Required for efficient ubiquinone (coenzyme Q) biosynthesis. UbiK is probably an accessory factor of Ubi enzymes and facilitates ubiquinone biosynthesis by acting as an assembly factor, a targeting factor, or both.</text>
</comment>
<dbReference type="PANTHER" id="PTHR38040:SF1">
    <property type="entry name" value="UBIQUINONE BIOSYNTHESIS ACCESSORY FACTOR UBIK"/>
    <property type="match status" value="1"/>
</dbReference>
<name>A0A1Z4VN81_9GAMM</name>
<dbReference type="AlphaFoldDB" id="A0A1Z4VN81"/>
<sequence length="100" mass="10832">MPDPKILDEIAQRLSQAMPAGVKSLQSDLDKNLRGALASALERLDLVTREEFEVQAAVLARTREKLDAMNARVAELERRVLGQSPQDNAADGSGEDMDGG</sequence>
<keyword evidence="4" id="KW-1185">Reference proteome</keyword>
<evidence type="ECO:0000313" key="4">
    <source>
        <dbReference type="Proteomes" id="UP000218765"/>
    </source>
</evidence>
<dbReference type="RefSeq" id="WP_096363993.1">
    <property type="nucleotide sequence ID" value="NZ_AP018052.1"/>
</dbReference>
<gene>
    <name evidence="1" type="primary">ubiK</name>
    <name evidence="3" type="ORF">FOKN1_0280</name>
</gene>
<accession>A0A1Z4VN81</accession>
<dbReference type="UniPathway" id="UPA00232"/>
<evidence type="ECO:0000256" key="2">
    <source>
        <dbReference type="SAM" id="MobiDB-lite"/>
    </source>
</evidence>
<dbReference type="PANTHER" id="PTHR38040">
    <property type="entry name" value="UBIQUINONE BIOSYNTHESIS ACCESSORY FACTOR UBIK"/>
    <property type="match status" value="1"/>
</dbReference>
<dbReference type="NCBIfam" id="NF047835">
    <property type="entry name" value="UbiqAccUbiK"/>
    <property type="match status" value="1"/>
</dbReference>
<dbReference type="GO" id="GO:0006744">
    <property type="term" value="P:ubiquinone biosynthetic process"/>
    <property type="evidence" value="ECO:0007669"/>
    <property type="project" value="UniProtKB-UniRule"/>
</dbReference>
<proteinExistence type="inferred from homology"/>
<dbReference type="EMBL" id="AP018052">
    <property type="protein sequence ID" value="BAZ92684.1"/>
    <property type="molecule type" value="Genomic_DNA"/>
</dbReference>
<keyword evidence="1" id="KW-0963">Cytoplasm</keyword>
<comment type="pathway">
    <text evidence="1">Cofactor biosynthesis; ubiquinone biosynthesis.</text>
</comment>
<reference evidence="3 4" key="1">
    <citation type="submission" date="2017-05" db="EMBL/GenBank/DDBJ databases">
        <title>Thiocyanate degradation by Thiohalobacter thiocyanaticus FOKN1.</title>
        <authorList>
            <person name="Oshiki M."/>
            <person name="Fukushima T."/>
            <person name="Kawano S."/>
            <person name="Nakagawa J."/>
        </authorList>
    </citation>
    <scope>NUCLEOTIDE SEQUENCE [LARGE SCALE GENOMIC DNA]</scope>
    <source>
        <strain evidence="3 4">FOKN1</strain>
    </source>
</reference>
<comment type="subcellular location">
    <subcellularLocation>
        <location evidence="1">Cytoplasm</location>
    </subcellularLocation>
</comment>
<feature type="region of interest" description="Disordered" evidence="2">
    <location>
        <begin position="78"/>
        <end position="100"/>
    </location>
</feature>
<comment type="similarity">
    <text evidence="1">Belongs to the UbiK family.</text>
</comment>
<dbReference type="KEGG" id="ttc:FOKN1_0280"/>
<dbReference type="HAMAP" id="MF_02216">
    <property type="entry name" value="UbiK"/>
    <property type="match status" value="1"/>
</dbReference>
<dbReference type="InterPro" id="IPR007475">
    <property type="entry name" value="UbiK"/>
</dbReference>
<evidence type="ECO:0000313" key="3">
    <source>
        <dbReference type="EMBL" id="BAZ92684.1"/>
    </source>
</evidence>